<reference evidence="7 8" key="1">
    <citation type="submission" date="2019-02" db="EMBL/GenBank/DDBJ databases">
        <title>Bacterial novel species Emticicia sp. 17J42-9 isolated from soil.</title>
        <authorList>
            <person name="Jung H.-Y."/>
        </authorList>
    </citation>
    <scope>NUCLEOTIDE SEQUENCE [LARGE SCALE GENOMIC DNA]</scope>
    <source>
        <strain evidence="7 8">17J42-9</strain>
    </source>
</reference>
<protein>
    <submittedName>
        <fullName evidence="7">Hemin receptor</fullName>
    </submittedName>
</protein>
<dbReference type="GO" id="GO:0071949">
    <property type="term" value="F:FAD binding"/>
    <property type="evidence" value="ECO:0007669"/>
    <property type="project" value="TreeGrafter"/>
</dbReference>
<keyword evidence="5" id="KW-0813">Transport</keyword>
<gene>
    <name evidence="7" type="ORF">EWM59_17295</name>
</gene>
<dbReference type="InterPro" id="IPR012292">
    <property type="entry name" value="Globin/Proto"/>
</dbReference>
<dbReference type="GO" id="GO:0046210">
    <property type="term" value="P:nitric oxide catabolic process"/>
    <property type="evidence" value="ECO:0007669"/>
    <property type="project" value="TreeGrafter"/>
</dbReference>
<comment type="similarity">
    <text evidence="5">Belongs to the globin family.</text>
</comment>
<evidence type="ECO:0000256" key="2">
    <source>
        <dbReference type="ARBA" id="ARBA00022621"/>
    </source>
</evidence>
<name>A0A4Q5LXN5_9BACT</name>
<dbReference type="SUPFAM" id="SSF46458">
    <property type="entry name" value="Globin-like"/>
    <property type="match status" value="1"/>
</dbReference>
<dbReference type="EMBL" id="SEWF01000026">
    <property type="protein sequence ID" value="RYU94399.1"/>
    <property type="molecule type" value="Genomic_DNA"/>
</dbReference>
<dbReference type="PROSITE" id="PS01033">
    <property type="entry name" value="GLOBIN"/>
    <property type="match status" value="1"/>
</dbReference>
<dbReference type="Proteomes" id="UP000293162">
    <property type="component" value="Unassembled WGS sequence"/>
</dbReference>
<evidence type="ECO:0000313" key="7">
    <source>
        <dbReference type="EMBL" id="RYU94399.1"/>
    </source>
</evidence>
<organism evidence="7 8">
    <name type="scientific">Emticicia agri</name>
    <dbReference type="NCBI Taxonomy" id="2492393"/>
    <lineage>
        <taxon>Bacteria</taxon>
        <taxon>Pseudomonadati</taxon>
        <taxon>Bacteroidota</taxon>
        <taxon>Cytophagia</taxon>
        <taxon>Cytophagales</taxon>
        <taxon>Leadbetterellaceae</taxon>
        <taxon>Emticicia</taxon>
    </lineage>
</organism>
<keyword evidence="3" id="KW-0479">Metal-binding</keyword>
<dbReference type="AlphaFoldDB" id="A0A4Q5LXN5"/>
<dbReference type="PANTHER" id="PTHR43396">
    <property type="entry name" value="FLAVOHEMOPROTEIN"/>
    <property type="match status" value="1"/>
</dbReference>
<dbReference type="GO" id="GO:0071500">
    <property type="term" value="P:cellular response to nitrosative stress"/>
    <property type="evidence" value="ECO:0007669"/>
    <property type="project" value="TreeGrafter"/>
</dbReference>
<keyword evidence="4" id="KW-0408">Iron</keyword>
<dbReference type="GO" id="GO:0005344">
    <property type="term" value="F:oxygen carrier activity"/>
    <property type="evidence" value="ECO:0007669"/>
    <property type="project" value="UniProtKB-KW"/>
</dbReference>
<dbReference type="CDD" id="cd12131">
    <property type="entry name" value="HGbI-like"/>
    <property type="match status" value="1"/>
</dbReference>
<dbReference type="InterPro" id="IPR009050">
    <property type="entry name" value="Globin-like_sf"/>
</dbReference>
<keyword evidence="1 5" id="KW-0349">Heme</keyword>
<evidence type="ECO:0000256" key="3">
    <source>
        <dbReference type="ARBA" id="ARBA00022723"/>
    </source>
</evidence>
<keyword evidence="8" id="KW-1185">Reference proteome</keyword>
<dbReference type="PANTHER" id="PTHR43396:SF3">
    <property type="entry name" value="FLAVOHEMOPROTEIN"/>
    <property type="match status" value="1"/>
</dbReference>
<dbReference type="PRINTS" id="PR00188">
    <property type="entry name" value="PLANTGLOBIN"/>
</dbReference>
<dbReference type="GO" id="GO:0020037">
    <property type="term" value="F:heme binding"/>
    <property type="evidence" value="ECO:0007669"/>
    <property type="project" value="InterPro"/>
</dbReference>
<accession>A0A4Q5LXN5</accession>
<dbReference type="GO" id="GO:0019825">
    <property type="term" value="F:oxygen binding"/>
    <property type="evidence" value="ECO:0007669"/>
    <property type="project" value="InterPro"/>
</dbReference>
<evidence type="ECO:0000256" key="5">
    <source>
        <dbReference type="RuleBase" id="RU000356"/>
    </source>
</evidence>
<proteinExistence type="inferred from homology"/>
<evidence type="ECO:0000313" key="8">
    <source>
        <dbReference type="Proteomes" id="UP000293162"/>
    </source>
</evidence>
<comment type="caution">
    <text evidence="7">The sequence shown here is derived from an EMBL/GenBank/DDBJ whole genome shotgun (WGS) entry which is preliminary data.</text>
</comment>
<keyword evidence="2 5" id="KW-0561">Oxygen transport</keyword>
<keyword evidence="7" id="KW-0675">Receptor</keyword>
<dbReference type="GO" id="GO:0046872">
    <property type="term" value="F:metal ion binding"/>
    <property type="evidence" value="ECO:0007669"/>
    <property type="project" value="UniProtKB-KW"/>
</dbReference>
<evidence type="ECO:0000259" key="6">
    <source>
        <dbReference type="PROSITE" id="PS01033"/>
    </source>
</evidence>
<dbReference type="InterPro" id="IPR000971">
    <property type="entry name" value="Globin"/>
</dbReference>
<dbReference type="Gene3D" id="1.10.490.10">
    <property type="entry name" value="Globins"/>
    <property type="match status" value="1"/>
</dbReference>
<dbReference type="Pfam" id="PF00042">
    <property type="entry name" value="Globin"/>
    <property type="match status" value="1"/>
</dbReference>
<evidence type="ECO:0000256" key="4">
    <source>
        <dbReference type="ARBA" id="ARBA00023004"/>
    </source>
</evidence>
<feature type="domain" description="Globin" evidence="6">
    <location>
        <begin position="1"/>
        <end position="136"/>
    </location>
</feature>
<sequence>MKTNQILLVKESFSLVAKIPAETVGSLFYNRLFEIAPEVKAMFRNADISEQSRKLLSMLSYVIGRLDKLDTILEDVARLSQRHVKYGVQEYQYEKVGEALLWTLEQGLGKNWTEDTKEAWVACYTLLSGAMKEMSQEVPA</sequence>
<dbReference type="OrthoDB" id="9801223at2"/>
<dbReference type="GO" id="GO:0008941">
    <property type="term" value="F:nitric oxide dioxygenase NAD(P)H activity"/>
    <property type="evidence" value="ECO:0007669"/>
    <property type="project" value="TreeGrafter"/>
</dbReference>
<dbReference type="RefSeq" id="WP_130022487.1">
    <property type="nucleotide sequence ID" value="NZ_SEWF01000026.1"/>
</dbReference>
<evidence type="ECO:0000256" key="1">
    <source>
        <dbReference type="ARBA" id="ARBA00022617"/>
    </source>
</evidence>